<feature type="region of interest" description="Disordered" evidence="9">
    <location>
        <begin position="1"/>
        <end position="35"/>
    </location>
</feature>
<evidence type="ECO:0000313" key="11">
    <source>
        <dbReference type="EMBL" id="QED27018.1"/>
    </source>
</evidence>
<evidence type="ECO:0000256" key="8">
    <source>
        <dbReference type="HAMAP-Rule" id="MF_00206"/>
    </source>
</evidence>
<dbReference type="PIRSF" id="PIRSF005963">
    <property type="entry name" value="Lipoyl_synth"/>
    <property type="match status" value="1"/>
</dbReference>
<dbReference type="PROSITE" id="PS51918">
    <property type="entry name" value="RADICAL_SAM"/>
    <property type="match status" value="1"/>
</dbReference>
<evidence type="ECO:0000313" key="12">
    <source>
        <dbReference type="Proteomes" id="UP000321595"/>
    </source>
</evidence>
<feature type="binding site" evidence="8">
    <location>
        <position position="80"/>
    </location>
    <ligand>
        <name>[4Fe-4S] cluster</name>
        <dbReference type="ChEBI" id="CHEBI:49883"/>
        <label>1</label>
    </ligand>
</feature>
<dbReference type="RefSeq" id="WP_146958703.1">
    <property type="nucleotide sequence ID" value="NZ_CP042467.1"/>
</dbReference>
<keyword evidence="1 8" id="KW-0004">4Fe-4S</keyword>
<name>A0A5B8XPY4_9DELT</name>
<evidence type="ECO:0000256" key="1">
    <source>
        <dbReference type="ARBA" id="ARBA00022485"/>
    </source>
</evidence>
<reference evidence="11 12" key="1">
    <citation type="submission" date="2019-08" db="EMBL/GenBank/DDBJ databases">
        <authorList>
            <person name="Liang Q."/>
        </authorList>
    </citation>
    <scope>NUCLEOTIDE SEQUENCE [LARGE SCALE GENOMIC DNA]</scope>
    <source>
        <strain evidence="11 12">V1718</strain>
    </source>
</reference>
<dbReference type="GO" id="GO:0016992">
    <property type="term" value="F:lipoate synthase activity"/>
    <property type="evidence" value="ECO:0007669"/>
    <property type="project" value="UniProtKB-UniRule"/>
</dbReference>
<keyword evidence="8" id="KW-0963">Cytoplasm</keyword>
<dbReference type="KEGG" id="bbae:FRD01_07135"/>
<dbReference type="GO" id="GO:0051539">
    <property type="term" value="F:4 iron, 4 sulfur cluster binding"/>
    <property type="evidence" value="ECO:0007669"/>
    <property type="project" value="UniProtKB-UniRule"/>
</dbReference>
<dbReference type="PANTHER" id="PTHR10949:SF0">
    <property type="entry name" value="LIPOYL SYNTHASE, MITOCHONDRIAL"/>
    <property type="match status" value="1"/>
</dbReference>
<dbReference type="GO" id="GO:0009249">
    <property type="term" value="P:protein lipoylation"/>
    <property type="evidence" value="ECO:0007669"/>
    <property type="project" value="UniProtKB-UniRule"/>
</dbReference>
<dbReference type="NCBIfam" id="NF004019">
    <property type="entry name" value="PRK05481.1"/>
    <property type="match status" value="1"/>
</dbReference>
<dbReference type="InterPro" id="IPR058240">
    <property type="entry name" value="rSAM_sf"/>
</dbReference>
<dbReference type="EMBL" id="CP042467">
    <property type="protein sequence ID" value="QED27018.1"/>
    <property type="molecule type" value="Genomic_DNA"/>
</dbReference>
<keyword evidence="5 8" id="KW-0408">Iron</keyword>
<keyword evidence="2 8" id="KW-0808">Transferase</keyword>
<dbReference type="NCBIfam" id="TIGR00510">
    <property type="entry name" value="lipA"/>
    <property type="match status" value="1"/>
</dbReference>
<dbReference type="AlphaFoldDB" id="A0A5B8XPY4"/>
<evidence type="ECO:0000256" key="5">
    <source>
        <dbReference type="ARBA" id="ARBA00023004"/>
    </source>
</evidence>
<keyword evidence="3 8" id="KW-0949">S-adenosyl-L-methionine</keyword>
<dbReference type="CDD" id="cd01335">
    <property type="entry name" value="Radical_SAM"/>
    <property type="match status" value="1"/>
</dbReference>
<dbReference type="SFLD" id="SFLDS00029">
    <property type="entry name" value="Radical_SAM"/>
    <property type="match status" value="1"/>
</dbReference>
<evidence type="ECO:0000259" key="10">
    <source>
        <dbReference type="PROSITE" id="PS51918"/>
    </source>
</evidence>
<evidence type="ECO:0000256" key="3">
    <source>
        <dbReference type="ARBA" id="ARBA00022691"/>
    </source>
</evidence>
<feature type="binding site" evidence="8">
    <location>
        <position position="95"/>
    </location>
    <ligand>
        <name>[4Fe-4S] cluster</name>
        <dbReference type="ChEBI" id="CHEBI:49883"/>
        <label>2</label>
        <note>4Fe-4S-S-AdoMet</note>
    </ligand>
</feature>
<feature type="binding site" evidence="8">
    <location>
        <position position="307"/>
    </location>
    <ligand>
        <name>[4Fe-4S] cluster</name>
        <dbReference type="ChEBI" id="CHEBI:49883"/>
        <label>1</label>
    </ligand>
</feature>
<accession>A0A5B8XPY4</accession>
<comment type="similarity">
    <text evidence="8">Belongs to the radical SAM superfamily. Lipoyl synthase family.</text>
</comment>
<feature type="binding site" evidence="8">
    <location>
        <position position="99"/>
    </location>
    <ligand>
        <name>[4Fe-4S] cluster</name>
        <dbReference type="ChEBI" id="CHEBI:49883"/>
        <label>2</label>
        <note>4Fe-4S-S-AdoMet</note>
    </ligand>
</feature>
<comment type="cofactor">
    <cofactor evidence="8">
        <name>[4Fe-4S] cluster</name>
        <dbReference type="ChEBI" id="CHEBI:49883"/>
    </cofactor>
    <text evidence="8">Binds 2 [4Fe-4S] clusters per subunit. One cluster is coordinated with 3 cysteines and an exchangeable S-adenosyl-L-methionine.</text>
</comment>
<feature type="binding site" evidence="8">
    <location>
        <position position="102"/>
    </location>
    <ligand>
        <name>[4Fe-4S] cluster</name>
        <dbReference type="ChEBI" id="CHEBI:49883"/>
        <label>2</label>
        <note>4Fe-4S-S-AdoMet</note>
    </ligand>
</feature>
<dbReference type="Proteomes" id="UP000321595">
    <property type="component" value="Chromosome"/>
</dbReference>
<dbReference type="SFLD" id="SFLDG01058">
    <property type="entry name" value="lipoyl_synthase_like"/>
    <property type="match status" value="1"/>
</dbReference>
<comment type="pathway">
    <text evidence="8">Protein modification; protein lipoylation via endogenous pathway; protein N(6)-(lipoyl)lysine from octanoyl-[acyl-carrier-protein]: step 2/2.</text>
</comment>
<dbReference type="InterPro" id="IPR006638">
    <property type="entry name" value="Elp3/MiaA/NifB-like_rSAM"/>
</dbReference>
<comment type="subcellular location">
    <subcellularLocation>
        <location evidence="8">Cytoplasm</location>
    </subcellularLocation>
</comment>
<feature type="binding site" evidence="8">
    <location>
        <position position="74"/>
    </location>
    <ligand>
        <name>[4Fe-4S] cluster</name>
        <dbReference type="ChEBI" id="CHEBI:49883"/>
        <label>1</label>
    </ligand>
</feature>
<comment type="catalytic activity">
    <reaction evidence="7 8">
        <text>[[Fe-S] cluster scaffold protein carrying a second [4Fe-4S](2+) cluster] + N(6)-octanoyl-L-lysyl-[protein] + 2 oxidized [2Fe-2S]-[ferredoxin] + 2 S-adenosyl-L-methionine + 4 H(+) = [[Fe-S] cluster scaffold protein] + N(6)-[(R)-dihydrolipoyl]-L-lysyl-[protein] + 4 Fe(3+) + 2 hydrogen sulfide + 2 5'-deoxyadenosine + 2 L-methionine + 2 reduced [2Fe-2S]-[ferredoxin]</text>
        <dbReference type="Rhea" id="RHEA:16585"/>
        <dbReference type="Rhea" id="RHEA-COMP:9928"/>
        <dbReference type="Rhea" id="RHEA-COMP:10000"/>
        <dbReference type="Rhea" id="RHEA-COMP:10001"/>
        <dbReference type="Rhea" id="RHEA-COMP:10475"/>
        <dbReference type="Rhea" id="RHEA-COMP:14568"/>
        <dbReference type="Rhea" id="RHEA-COMP:14569"/>
        <dbReference type="ChEBI" id="CHEBI:15378"/>
        <dbReference type="ChEBI" id="CHEBI:17319"/>
        <dbReference type="ChEBI" id="CHEBI:29034"/>
        <dbReference type="ChEBI" id="CHEBI:29919"/>
        <dbReference type="ChEBI" id="CHEBI:33722"/>
        <dbReference type="ChEBI" id="CHEBI:33737"/>
        <dbReference type="ChEBI" id="CHEBI:33738"/>
        <dbReference type="ChEBI" id="CHEBI:57844"/>
        <dbReference type="ChEBI" id="CHEBI:59789"/>
        <dbReference type="ChEBI" id="CHEBI:78809"/>
        <dbReference type="ChEBI" id="CHEBI:83100"/>
        <dbReference type="EC" id="2.8.1.8"/>
    </reaction>
</comment>
<dbReference type="PANTHER" id="PTHR10949">
    <property type="entry name" value="LIPOYL SYNTHASE"/>
    <property type="match status" value="1"/>
</dbReference>
<dbReference type="Gene3D" id="3.20.20.70">
    <property type="entry name" value="Aldolase class I"/>
    <property type="match status" value="1"/>
</dbReference>
<dbReference type="EC" id="2.8.1.8" evidence="8"/>
<dbReference type="SUPFAM" id="SSF102114">
    <property type="entry name" value="Radical SAM enzymes"/>
    <property type="match status" value="1"/>
</dbReference>
<dbReference type="SFLD" id="SFLDF00271">
    <property type="entry name" value="lipoyl_synthase"/>
    <property type="match status" value="1"/>
</dbReference>
<evidence type="ECO:0000256" key="2">
    <source>
        <dbReference type="ARBA" id="ARBA00022679"/>
    </source>
</evidence>
<dbReference type="GO" id="GO:0005737">
    <property type="term" value="C:cytoplasm"/>
    <property type="evidence" value="ECO:0007669"/>
    <property type="project" value="UniProtKB-SubCell"/>
</dbReference>
<dbReference type="InterPro" id="IPR013785">
    <property type="entry name" value="Aldolase_TIM"/>
</dbReference>
<dbReference type="OrthoDB" id="9787898at2"/>
<dbReference type="InterPro" id="IPR007197">
    <property type="entry name" value="rSAM"/>
</dbReference>
<feature type="binding site" evidence="8">
    <location>
        <position position="69"/>
    </location>
    <ligand>
        <name>[4Fe-4S] cluster</name>
        <dbReference type="ChEBI" id="CHEBI:49883"/>
        <label>1</label>
    </ligand>
</feature>
<dbReference type="GO" id="GO:0046872">
    <property type="term" value="F:metal ion binding"/>
    <property type="evidence" value="ECO:0007669"/>
    <property type="project" value="UniProtKB-KW"/>
</dbReference>
<dbReference type="HAMAP" id="MF_00206">
    <property type="entry name" value="Lipoyl_synth"/>
    <property type="match status" value="1"/>
</dbReference>
<proteinExistence type="inferred from homology"/>
<dbReference type="SMART" id="SM00729">
    <property type="entry name" value="Elp3"/>
    <property type="match status" value="1"/>
</dbReference>
<dbReference type="Pfam" id="PF04055">
    <property type="entry name" value="Radical_SAM"/>
    <property type="match status" value="1"/>
</dbReference>
<protein>
    <recommendedName>
        <fullName evidence="8">Lipoyl synthase</fullName>
        <ecNumber evidence="8">2.8.1.8</ecNumber>
    </recommendedName>
    <alternativeName>
        <fullName evidence="8">Lip-syn</fullName>
        <shortName evidence="8">LS</shortName>
    </alternativeName>
    <alternativeName>
        <fullName evidence="8">Lipoate synthase</fullName>
    </alternativeName>
    <alternativeName>
        <fullName evidence="8">Lipoic acid synthase</fullName>
    </alternativeName>
    <alternativeName>
        <fullName evidence="8">Sulfur insertion protein LipA</fullName>
    </alternativeName>
</protein>
<keyword evidence="4 8" id="KW-0479">Metal-binding</keyword>
<feature type="domain" description="Radical SAM core" evidence="10">
    <location>
        <begin position="78"/>
        <end position="296"/>
    </location>
</feature>
<gene>
    <name evidence="8 11" type="primary">lipA</name>
    <name evidence="11" type="ORF">FRD01_07135</name>
</gene>
<evidence type="ECO:0000256" key="7">
    <source>
        <dbReference type="ARBA" id="ARBA00047326"/>
    </source>
</evidence>
<evidence type="ECO:0000256" key="6">
    <source>
        <dbReference type="ARBA" id="ARBA00023014"/>
    </source>
</evidence>
<dbReference type="InterPro" id="IPR003698">
    <property type="entry name" value="Lipoyl_synth"/>
</dbReference>
<comment type="function">
    <text evidence="8">Catalyzes the radical-mediated insertion of two sulfur atoms into the C-6 and C-8 positions of the octanoyl moiety bound to the lipoyl domains of lipoate-dependent enzymes, thereby converting the octanoylated domains into lipoylated derivatives.</text>
</comment>
<keyword evidence="6 8" id="KW-0411">Iron-sulfur</keyword>
<dbReference type="NCBIfam" id="NF009544">
    <property type="entry name" value="PRK12928.1"/>
    <property type="match status" value="1"/>
</dbReference>
<organism evidence="11 12">
    <name type="scientific">Microvenator marinus</name>
    <dbReference type="NCBI Taxonomy" id="2600177"/>
    <lineage>
        <taxon>Bacteria</taxon>
        <taxon>Deltaproteobacteria</taxon>
        <taxon>Bradymonadales</taxon>
        <taxon>Microvenatoraceae</taxon>
        <taxon>Microvenator</taxon>
    </lineage>
</organism>
<sequence>MKRISLPVLEPRVEPKGDQRNSGPARPTLQHLEDQAGPRPRWIRKRLSLNSDYFETKRLVEDARLHTICESGQCPNIVECWSRKSLTIMILGNVCTRSCGFCDVQTGRPGAVDVTEPERVATTLAKLNLNYVVITSVDRDDLPDGGAEIWAQTIRRIHEASPGTGVEVLTPDFKGVASDIQTVLDAVPECFSHNLETVEELHRTVRPQARYDRSIAVLEQAARDGRSLVKTGLMLGLGESNDQVLKAMKDLVDAGVQVLNLGQYLRPSKRHLPVMRWVTPEEFEMFKTEGEAMGFKHVESGPLVRSSYMADAQAEIVASKG</sequence>
<keyword evidence="12" id="KW-1185">Reference proteome</keyword>
<dbReference type="UniPathway" id="UPA00538">
    <property type="reaction ID" value="UER00593"/>
</dbReference>
<evidence type="ECO:0000256" key="4">
    <source>
        <dbReference type="ARBA" id="ARBA00022723"/>
    </source>
</evidence>
<evidence type="ECO:0000256" key="9">
    <source>
        <dbReference type="SAM" id="MobiDB-lite"/>
    </source>
</evidence>